<keyword evidence="2" id="KW-1185">Reference proteome</keyword>
<keyword evidence="1" id="KW-0328">Glycosyltransferase</keyword>
<protein>
    <submittedName>
        <fullName evidence="1">Glycosyltransferase family 2 protein</fullName>
        <ecNumber evidence="1">2.4.-.-</ecNumber>
    </submittedName>
</protein>
<evidence type="ECO:0000313" key="2">
    <source>
        <dbReference type="Proteomes" id="UP001364695"/>
    </source>
</evidence>
<accession>A0ACC6P4F1</accession>
<organism evidence="1 2">
    <name type="scientific">Amphibiibacter pelophylacis</name>
    <dbReference type="NCBI Taxonomy" id="1799477"/>
    <lineage>
        <taxon>Bacteria</taxon>
        <taxon>Pseudomonadati</taxon>
        <taxon>Pseudomonadota</taxon>
        <taxon>Betaproteobacteria</taxon>
        <taxon>Burkholderiales</taxon>
        <taxon>Sphaerotilaceae</taxon>
        <taxon>Amphibiibacter</taxon>
    </lineage>
</organism>
<sequence>MPARDTAPPSITCVMPAYNEAANLPHVVPHVLEALLALSPQVELLIVDDGSRDGTADVVRELCRSHPQCVLLELSRNFGKEAAISAGLEQARGDVTVIMDADGQHPTDLLPDMLRHWQAGADMVYAVRTSRDDQRGLHIGLIGWFYRLVNWRSRVQIPPNAGDFRWMDRTVVAALNALPERNRFMKGLYAWVGYRTVALPYQPLDRHSGVTRFNWHSSLQLGLAGMMSFSTLPLRLMTVSGLLLAFFSLLYGLWIVLDVLIGGKDVPGFATIATAVMFFSGVQLLSIGLLAEYVGRIYDEVKRRPLFIVRERVGQGLDPDHDPAAAPQPPQSARPR</sequence>
<gene>
    <name evidence="1" type="ORF">RV045_11635</name>
</gene>
<dbReference type="EMBL" id="JAWDIE010000019">
    <property type="protein sequence ID" value="MEJ7139074.1"/>
    <property type="molecule type" value="Genomic_DNA"/>
</dbReference>
<name>A0ACC6P4F1_9BURK</name>
<proteinExistence type="predicted"/>
<reference evidence="1" key="1">
    <citation type="submission" date="2023-10" db="EMBL/GenBank/DDBJ databases">
        <title>Amphibacter perezi, gen. nov., sp. nov. a novel taxa of the family Comamonadaceae, class Betaproteobacteria isolated from the skin microbiota of Pelophylax perezi from different populations.</title>
        <authorList>
            <person name="Costa S."/>
            <person name="Proenca D.N."/>
            <person name="Lopes I."/>
            <person name="Morais P.V."/>
        </authorList>
    </citation>
    <scope>NUCLEOTIDE SEQUENCE</scope>
    <source>
        <strain evidence="1">SL12-8</strain>
    </source>
</reference>
<dbReference type="EC" id="2.4.-.-" evidence="1"/>
<keyword evidence="1" id="KW-0808">Transferase</keyword>
<evidence type="ECO:0000313" key="1">
    <source>
        <dbReference type="EMBL" id="MEJ7139074.1"/>
    </source>
</evidence>
<dbReference type="Proteomes" id="UP001364695">
    <property type="component" value="Unassembled WGS sequence"/>
</dbReference>
<comment type="caution">
    <text evidence="1">The sequence shown here is derived from an EMBL/GenBank/DDBJ whole genome shotgun (WGS) entry which is preliminary data.</text>
</comment>